<name>J9FGD0_9ZZZZ</name>
<accession>J9FGD0</accession>
<comment type="caution">
    <text evidence="1">The sequence shown here is derived from an EMBL/GenBank/DDBJ whole genome shotgun (WGS) entry which is preliminary data.</text>
</comment>
<gene>
    <name evidence="1" type="ORF">EVA_17918</name>
</gene>
<protein>
    <submittedName>
        <fullName evidence="1">Uncharacterized protein</fullName>
    </submittedName>
</protein>
<organism evidence="1">
    <name type="scientific">gut metagenome</name>
    <dbReference type="NCBI Taxonomy" id="749906"/>
    <lineage>
        <taxon>unclassified sequences</taxon>
        <taxon>metagenomes</taxon>
        <taxon>organismal metagenomes</taxon>
    </lineage>
</organism>
<reference evidence="1" key="1">
    <citation type="journal article" date="2012" name="PLoS ONE">
        <title>Gene sets for utilization of primary and secondary nutrition supplies in the distal gut of endangered iberian lynx.</title>
        <authorList>
            <person name="Alcaide M."/>
            <person name="Messina E."/>
            <person name="Richter M."/>
            <person name="Bargiela R."/>
            <person name="Peplies J."/>
            <person name="Huws S.A."/>
            <person name="Newbold C.J."/>
            <person name="Golyshin P.N."/>
            <person name="Simon M.A."/>
            <person name="Lopez G."/>
            <person name="Yakimov M.M."/>
            <person name="Ferrer M."/>
        </authorList>
    </citation>
    <scope>NUCLEOTIDE SEQUENCE</scope>
</reference>
<dbReference type="EMBL" id="AMCI01006653">
    <property type="protein sequence ID" value="EJW93976.1"/>
    <property type="molecule type" value="Genomic_DNA"/>
</dbReference>
<evidence type="ECO:0000313" key="1">
    <source>
        <dbReference type="EMBL" id="EJW93976.1"/>
    </source>
</evidence>
<sequence length="39" mass="4517">MSSLFELTNLTKVLVISPYNQHLFEELLDLRVLRKGEIG</sequence>
<dbReference type="AlphaFoldDB" id="J9FGD0"/>
<proteinExistence type="predicted"/>